<feature type="binding site" evidence="5">
    <location>
        <position position="136"/>
    </location>
    <ligand>
        <name>ATP</name>
        <dbReference type="ChEBI" id="CHEBI:30616"/>
    </ligand>
</feature>
<name>A0A0G0DX80_9BACT</name>
<feature type="binding site" evidence="5">
    <location>
        <begin position="65"/>
        <end position="67"/>
    </location>
    <ligand>
        <name>AMP</name>
        <dbReference type="ChEBI" id="CHEBI:456215"/>
    </ligand>
</feature>
<comment type="similarity">
    <text evidence="5 6">Belongs to the adenylate kinase family.</text>
</comment>
<dbReference type="InterPro" id="IPR027417">
    <property type="entry name" value="P-loop_NTPase"/>
</dbReference>
<evidence type="ECO:0000313" key="9">
    <source>
        <dbReference type="Proteomes" id="UP000034606"/>
    </source>
</evidence>
<evidence type="ECO:0000313" key="8">
    <source>
        <dbReference type="EMBL" id="KKP97808.1"/>
    </source>
</evidence>
<dbReference type="HAMAP" id="MF_00235">
    <property type="entry name" value="Adenylate_kinase_Adk"/>
    <property type="match status" value="1"/>
</dbReference>
<evidence type="ECO:0000256" key="1">
    <source>
        <dbReference type="ARBA" id="ARBA00022679"/>
    </source>
</evidence>
<evidence type="ECO:0000256" key="7">
    <source>
        <dbReference type="RuleBase" id="RU003331"/>
    </source>
</evidence>
<keyword evidence="5" id="KW-0963">Cytoplasm</keyword>
<sequence>MDSKAIVFFGRSGCGKGTQAQLLTDYLEKKGRDVLYVETGNAFRELIKEENLTSKNIQNILKDGHLIPVFLPIWIWTGFMIKNFSGEEDIVLDGVCRRLEEAVALDSAFDFYEIEKLNIILMNVSKEWSYTRMMERKRADDTPEKIQNRLSWYERDVLPSIEYFKNKSKYNFIEINGEQTVEEVHNDIIKALNF</sequence>
<comment type="domain">
    <text evidence="5">Consists of three domains, a large central CORE domain and two small peripheral domains, NMPbind and LID, which undergo movements during catalysis. The LID domain closes over the site of phosphoryl transfer upon ATP binding. Assembling and dissambling the active center during each catalytic cycle provides an effective means to prevent ATP hydrolysis.</text>
</comment>
<comment type="caution">
    <text evidence="5">Lacks conserved residue(s) required for the propagation of feature annotation.</text>
</comment>
<gene>
    <name evidence="5" type="primary">adk</name>
    <name evidence="8" type="ORF">US05_C0011G0005</name>
</gene>
<comment type="pathway">
    <text evidence="5">Purine metabolism; AMP biosynthesis via salvage pathway; AMP from ADP: step 1/1.</text>
</comment>
<dbReference type="EMBL" id="LBRM01000011">
    <property type="protein sequence ID" value="KKP97808.1"/>
    <property type="molecule type" value="Genomic_DNA"/>
</dbReference>
<dbReference type="Proteomes" id="UP000034606">
    <property type="component" value="Unassembled WGS sequence"/>
</dbReference>
<dbReference type="PRINTS" id="PR00094">
    <property type="entry name" value="ADENYLTKNASE"/>
</dbReference>
<evidence type="ECO:0000256" key="6">
    <source>
        <dbReference type="RuleBase" id="RU003330"/>
    </source>
</evidence>
<keyword evidence="3 5" id="KW-0547">Nucleotide-binding</keyword>
<dbReference type="SUPFAM" id="SSF52540">
    <property type="entry name" value="P-loop containing nucleoside triphosphate hydrolases"/>
    <property type="match status" value="1"/>
</dbReference>
<feature type="binding site" evidence="5">
    <location>
        <begin position="13"/>
        <end position="18"/>
    </location>
    <ligand>
        <name>ATP</name>
        <dbReference type="ChEBI" id="CHEBI:30616"/>
    </ligand>
</feature>
<feature type="binding site" evidence="5">
    <location>
        <position position="39"/>
    </location>
    <ligand>
        <name>AMP</name>
        <dbReference type="ChEBI" id="CHEBI:456215"/>
    </ligand>
</feature>
<dbReference type="UniPathway" id="UPA00588">
    <property type="reaction ID" value="UER00649"/>
</dbReference>
<accession>A0A0G0DX80</accession>
<feature type="binding site" evidence="5">
    <location>
        <position position="149"/>
    </location>
    <ligand>
        <name>AMP</name>
        <dbReference type="ChEBI" id="CHEBI:456215"/>
    </ligand>
</feature>
<feature type="binding site" evidence="5">
    <location>
        <position position="44"/>
    </location>
    <ligand>
        <name>AMP</name>
        <dbReference type="ChEBI" id="CHEBI:456215"/>
    </ligand>
</feature>
<dbReference type="InterPro" id="IPR000850">
    <property type="entry name" value="Adenylat/UMP-CMP_kin"/>
</dbReference>
<feature type="region of interest" description="NMP" evidence="5">
    <location>
        <begin position="38"/>
        <end position="67"/>
    </location>
</feature>
<comment type="subunit">
    <text evidence="5 7">Monomer.</text>
</comment>
<evidence type="ECO:0000256" key="4">
    <source>
        <dbReference type="ARBA" id="ARBA00022777"/>
    </source>
</evidence>
<evidence type="ECO:0000256" key="5">
    <source>
        <dbReference type="HAMAP-Rule" id="MF_00235"/>
    </source>
</evidence>
<dbReference type="GO" id="GO:0005524">
    <property type="term" value="F:ATP binding"/>
    <property type="evidence" value="ECO:0007669"/>
    <property type="project" value="UniProtKB-UniRule"/>
</dbReference>
<proteinExistence type="inferred from homology"/>
<keyword evidence="4 5" id="KW-0418">Kinase</keyword>
<dbReference type="GO" id="GO:0044209">
    <property type="term" value="P:AMP salvage"/>
    <property type="evidence" value="ECO:0007669"/>
    <property type="project" value="UniProtKB-UniRule"/>
</dbReference>
<keyword evidence="1 5" id="KW-0808">Transferase</keyword>
<comment type="catalytic activity">
    <reaction evidence="5 7">
        <text>AMP + ATP = 2 ADP</text>
        <dbReference type="Rhea" id="RHEA:12973"/>
        <dbReference type="ChEBI" id="CHEBI:30616"/>
        <dbReference type="ChEBI" id="CHEBI:456215"/>
        <dbReference type="ChEBI" id="CHEBI:456216"/>
        <dbReference type="EC" id="2.7.4.3"/>
    </reaction>
</comment>
<reference evidence="8 9" key="1">
    <citation type="journal article" date="2015" name="Nature">
        <title>rRNA introns, odd ribosomes, and small enigmatic genomes across a large radiation of phyla.</title>
        <authorList>
            <person name="Brown C.T."/>
            <person name="Hug L.A."/>
            <person name="Thomas B.C."/>
            <person name="Sharon I."/>
            <person name="Castelle C.J."/>
            <person name="Singh A."/>
            <person name="Wilkins M.J."/>
            <person name="Williams K.H."/>
            <person name="Banfield J.F."/>
        </authorList>
    </citation>
    <scope>NUCLEOTIDE SEQUENCE [LARGE SCALE GENOMIC DNA]</scope>
</reference>
<organism evidence="8 9">
    <name type="scientific">Candidatus Nomurabacteria bacterium GW2011_GWA1_36_15</name>
    <dbReference type="NCBI Taxonomy" id="1618728"/>
    <lineage>
        <taxon>Bacteria</taxon>
        <taxon>Candidatus Nomuraibacteriota</taxon>
    </lineage>
</organism>
<dbReference type="EC" id="2.7.4.3" evidence="5 7"/>
<dbReference type="Gene3D" id="3.40.50.300">
    <property type="entry name" value="P-loop containing nucleotide triphosphate hydrolases"/>
    <property type="match status" value="1"/>
</dbReference>
<feature type="binding site" evidence="5">
    <location>
        <position position="179"/>
    </location>
    <ligand>
        <name>ATP</name>
        <dbReference type="ChEBI" id="CHEBI:30616"/>
    </ligand>
</feature>
<dbReference type="CDD" id="cd01428">
    <property type="entry name" value="ADK"/>
    <property type="match status" value="1"/>
</dbReference>
<evidence type="ECO:0000256" key="3">
    <source>
        <dbReference type="ARBA" id="ARBA00022741"/>
    </source>
</evidence>
<dbReference type="AlphaFoldDB" id="A0A0G0DX80"/>
<dbReference type="Pfam" id="PF00406">
    <property type="entry name" value="ADK"/>
    <property type="match status" value="1"/>
</dbReference>
<dbReference type="PANTHER" id="PTHR23359">
    <property type="entry name" value="NUCLEOTIDE KINASE"/>
    <property type="match status" value="1"/>
</dbReference>
<dbReference type="GO" id="GO:0005737">
    <property type="term" value="C:cytoplasm"/>
    <property type="evidence" value="ECO:0007669"/>
    <property type="project" value="UniProtKB-SubCell"/>
</dbReference>
<evidence type="ECO:0000256" key="2">
    <source>
        <dbReference type="ARBA" id="ARBA00022727"/>
    </source>
</evidence>
<protein>
    <recommendedName>
        <fullName evidence="5 7">Adenylate kinase</fullName>
        <shortName evidence="5">AK</shortName>
        <ecNumber evidence="5 7">2.7.4.3</ecNumber>
    </recommendedName>
    <alternativeName>
        <fullName evidence="5">ATP-AMP transphosphorylase</fullName>
    </alternativeName>
    <alternativeName>
        <fullName evidence="5">ATP:AMP phosphotransferase</fullName>
    </alternativeName>
    <alternativeName>
        <fullName evidence="5">Adenylate monophosphate kinase</fullName>
    </alternativeName>
</protein>
<comment type="caution">
    <text evidence="8">The sequence shown here is derived from an EMBL/GenBank/DDBJ whole genome shotgun (WGS) entry which is preliminary data.</text>
</comment>
<comment type="subcellular location">
    <subcellularLocation>
        <location evidence="5 7">Cytoplasm</location>
    </subcellularLocation>
</comment>
<keyword evidence="5 7" id="KW-0067">ATP-binding</keyword>
<feature type="binding site" evidence="5">
    <location>
        <position position="138"/>
    </location>
    <ligand>
        <name>AMP</name>
        <dbReference type="ChEBI" id="CHEBI:456215"/>
    </ligand>
</feature>
<keyword evidence="2 5" id="KW-0545">Nucleotide biosynthesis</keyword>
<dbReference type="GO" id="GO:0004017">
    <property type="term" value="F:AMP kinase activity"/>
    <property type="evidence" value="ECO:0007669"/>
    <property type="project" value="UniProtKB-UniRule"/>
</dbReference>
<comment type="function">
    <text evidence="5">Catalyzes the reversible transfer of the terminal phosphate group between ATP and AMP. Plays an important role in cellular energy homeostasis and in adenine nucleotide metabolism.</text>
</comment>